<feature type="compositionally biased region" description="Low complexity" evidence="1">
    <location>
        <begin position="214"/>
        <end position="225"/>
    </location>
</feature>
<evidence type="ECO:0000256" key="2">
    <source>
        <dbReference type="SAM" id="Phobius"/>
    </source>
</evidence>
<dbReference type="RefSeq" id="WP_378323193.1">
    <property type="nucleotide sequence ID" value="NZ_JBHTGP010000011.1"/>
</dbReference>
<evidence type="ECO:0000313" key="3">
    <source>
        <dbReference type="EMBL" id="MFD0686621.1"/>
    </source>
</evidence>
<feature type="transmembrane region" description="Helical" evidence="2">
    <location>
        <begin position="97"/>
        <end position="117"/>
    </location>
</feature>
<feature type="region of interest" description="Disordered" evidence="1">
    <location>
        <begin position="255"/>
        <end position="311"/>
    </location>
</feature>
<feature type="compositionally biased region" description="Basic and acidic residues" evidence="1">
    <location>
        <begin position="302"/>
        <end position="311"/>
    </location>
</feature>
<name>A0ABW2XQQ8_9ACTN</name>
<proteinExistence type="predicted"/>
<feature type="transmembrane region" description="Helical" evidence="2">
    <location>
        <begin position="124"/>
        <end position="143"/>
    </location>
</feature>
<keyword evidence="2" id="KW-0472">Membrane</keyword>
<dbReference type="EMBL" id="JBHTGP010000011">
    <property type="protein sequence ID" value="MFD0686621.1"/>
    <property type="molecule type" value="Genomic_DNA"/>
</dbReference>
<sequence>MTGDQDSGRGGAARSRPSFLPPDDGPAPRDAPEPVPAAPGRPPRRGAGWNAAMIVAAALLLVAAFLPWARVQVVVDLFGRPLSRDLGSVAGIDADDLVVAVPVLAVVAIVLAVWDLLGGDARIGGLAAVPGVLALLACGLFVLRLGDVRDDLPAGRDLPGDGLDVGYQISVRYGWYLGVAAALLLVGFSLARPIGERLLSPRAAAPGAHPDQHYPPQAYPDQAYPDQAYPDQAYAQQQYSDQQYYVDPQYQQQWAEWAQSDPQHAAAWPDHAPEQAPEQAPEHAPEQTADRTGEKAAGAEPAAEKRRDDQS</sequence>
<accession>A0ABW2XQQ8</accession>
<dbReference type="Proteomes" id="UP001597063">
    <property type="component" value="Unassembled WGS sequence"/>
</dbReference>
<feature type="region of interest" description="Disordered" evidence="1">
    <location>
        <begin position="203"/>
        <end position="225"/>
    </location>
</feature>
<feature type="transmembrane region" description="Helical" evidence="2">
    <location>
        <begin position="49"/>
        <end position="69"/>
    </location>
</feature>
<gene>
    <name evidence="3" type="ORF">ACFQZM_19125</name>
</gene>
<evidence type="ECO:0000256" key="1">
    <source>
        <dbReference type="SAM" id="MobiDB-lite"/>
    </source>
</evidence>
<reference evidence="4" key="1">
    <citation type="journal article" date="2019" name="Int. J. Syst. Evol. Microbiol.">
        <title>The Global Catalogue of Microorganisms (GCM) 10K type strain sequencing project: providing services to taxonomists for standard genome sequencing and annotation.</title>
        <authorList>
            <consortium name="The Broad Institute Genomics Platform"/>
            <consortium name="The Broad Institute Genome Sequencing Center for Infectious Disease"/>
            <person name="Wu L."/>
            <person name="Ma J."/>
        </authorList>
    </citation>
    <scope>NUCLEOTIDE SEQUENCE [LARGE SCALE GENOMIC DNA]</scope>
    <source>
        <strain evidence="4">JCM 9371</strain>
    </source>
</reference>
<comment type="caution">
    <text evidence="3">The sequence shown here is derived from an EMBL/GenBank/DDBJ whole genome shotgun (WGS) entry which is preliminary data.</text>
</comment>
<feature type="region of interest" description="Disordered" evidence="1">
    <location>
        <begin position="1"/>
        <end position="43"/>
    </location>
</feature>
<evidence type="ECO:0000313" key="4">
    <source>
        <dbReference type="Proteomes" id="UP001597063"/>
    </source>
</evidence>
<organism evidence="3 4">
    <name type="scientific">Actinomadura fibrosa</name>
    <dbReference type="NCBI Taxonomy" id="111802"/>
    <lineage>
        <taxon>Bacteria</taxon>
        <taxon>Bacillati</taxon>
        <taxon>Actinomycetota</taxon>
        <taxon>Actinomycetes</taxon>
        <taxon>Streptosporangiales</taxon>
        <taxon>Thermomonosporaceae</taxon>
        <taxon>Actinomadura</taxon>
    </lineage>
</organism>
<keyword evidence="2" id="KW-1133">Transmembrane helix</keyword>
<keyword evidence="4" id="KW-1185">Reference proteome</keyword>
<feature type="compositionally biased region" description="Basic and acidic residues" evidence="1">
    <location>
        <begin position="280"/>
        <end position="294"/>
    </location>
</feature>
<keyword evidence="2" id="KW-0812">Transmembrane</keyword>
<feature type="transmembrane region" description="Helical" evidence="2">
    <location>
        <begin position="173"/>
        <end position="191"/>
    </location>
</feature>
<protein>
    <submittedName>
        <fullName evidence="3">Uncharacterized protein</fullName>
    </submittedName>
</protein>